<gene>
    <name evidence="2" type="ORF">ACFQZQ_02960</name>
</gene>
<name>A0ABW2YIR3_9GAMM</name>
<feature type="region of interest" description="Disordered" evidence="1">
    <location>
        <begin position="1"/>
        <end position="27"/>
    </location>
</feature>
<feature type="compositionally biased region" description="Low complexity" evidence="1">
    <location>
        <begin position="1"/>
        <end position="11"/>
    </location>
</feature>
<proteinExistence type="predicted"/>
<accession>A0ABW2YIR3</accession>
<evidence type="ECO:0000313" key="3">
    <source>
        <dbReference type="Proteomes" id="UP001597090"/>
    </source>
</evidence>
<sequence length="92" mass="9747">MAGRKPGTPKTGGRKPGSTNKATAAREATIAAEGVTPLEYMLRVMRDAAADESKRLDAAKAAAPYVHPRLSAVEMSGTIAQQTHEEWLASLK</sequence>
<evidence type="ECO:0000256" key="1">
    <source>
        <dbReference type="SAM" id="MobiDB-lite"/>
    </source>
</evidence>
<dbReference type="Proteomes" id="UP001597090">
    <property type="component" value="Unassembled WGS sequence"/>
</dbReference>
<reference evidence="3" key="1">
    <citation type="journal article" date="2019" name="Int. J. Syst. Evol. Microbiol.">
        <title>The Global Catalogue of Microorganisms (GCM) 10K type strain sequencing project: providing services to taxonomists for standard genome sequencing and annotation.</title>
        <authorList>
            <consortium name="The Broad Institute Genomics Platform"/>
            <consortium name="The Broad Institute Genome Sequencing Center for Infectious Disease"/>
            <person name="Wu L."/>
            <person name="Ma J."/>
        </authorList>
    </citation>
    <scope>NUCLEOTIDE SEQUENCE [LARGE SCALE GENOMIC DNA]</scope>
    <source>
        <strain evidence="3">CCUG 55491</strain>
    </source>
</reference>
<comment type="caution">
    <text evidence="2">The sequence shown here is derived from an EMBL/GenBank/DDBJ whole genome shotgun (WGS) entry which is preliminary data.</text>
</comment>
<organism evidence="2 3">
    <name type="scientific">Lysobacter koreensis</name>
    <dbReference type="NCBI Taxonomy" id="266122"/>
    <lineage>
        <taxon>Bacteria</taxon>
        <taxon>Pseudomonadati</taxon>
        <taxon>Pseudomonadota</taxon>
        <taxon>Gammaproteobacteria</taxon>
        <taxon>Lysobacterales</taxon>
        <taxon>Lysobacteraceae</taxon>
        <taxon>Lysobacter</taxon>
    </lineage>
</organism>
<dbReference type="EMBL" id="JBHTIH010000002">
    <property type="protein sequence ID" value="MFD0738249.1"/>
    <property type="molecule type" value="Genomic_DNA"/>
</dbReference>
<protein>
    <recommendedName>
        <fullName evidence="4">DUF5681 domain-containing protein</fullName>
    </recommendedName>
</protein>
<keyword evidence="3" id="KW-1185">Reference proteome</keyword>
<evidence type="ECO:0008006" key="4">
    <source>
        <dbReference type="Google" id="ProtNLM"/>
    </source>
</evidence>
<evidence type="ECO:0000313" key="2">
    <source>
        <dbReference type="EMBL" id="MFD0738249.1"/>
    </source>
</evidence>